<feature type="signal peptide" evidence="1">
    <location>
        <begin position="1"/>
        <end position="24"/>
    </location>
</feature>
<keyword evidence="1" id="KW-0732">Signal</keyword>
<organism evidence="2 3">
    <name type="scientific">Phocaeicola coprocola</name>
    <dbReference type="NCBI Taxonomy" id="310298"/>
    <lineage>
        <taxon>Bacteria</taxon>
        <taxon>Pseudomonadati</taxon>
        <taxon>Bacteroidota</taxon>
        <taxon>Bacteroidia</taxon>
        <taxon>Bacteroidales</taxon>
        <taxon>Bacteroidaceae</taxon>
        <taxon>Phocaeicola</taxon>
    </lineage>
</organism>
<keyword evidence="3" id="KW-1185">Reference proteome</keyword>
<feature type="chain" id="PRO_5019102365" description="Porin family protein" evidence="1">
    <location>
        <begin position="25"/>
        <end position="275"/>
    </location>
</feature>
<dbReference type="RefSeq" id="WP_118485210.1">
    <property type="nucleotide sequence ID" value="NZ_CAUELD010000170.1"/>
</dbReference>
<dbReference type="EMBL" id="QRUU01000081">
    <property type="protein sequence ID" value="RGR91981.1"/>
    <property type="molecule type" value="Genomic_DNA"/>
</dbReference>
<proteinExistence type="predicted"/>
<evidence type="ECO:0000313" key="2">
    <source>
        <dbReference type="EMBL" id="RGR91981.1"/>
    </source>
</evidence>
<sequence length="275" mass="30955">MKNMKWRNIMLLSLLCLSCAGLYAQENMKVNSIKQEKDSLKILSEGVVVFPQPGGYATDFKENTLSNPVTEIPDGQKIEIKLRKPFYIPPYYTNPSPRFYGDYATGGQILPNFYGSGMQETLPGLGRVNQASFFYRYDLNDYFSIQAGVDAVKYNFPNSVGQSLGVSGIVTYRPADRLHINVFGSYSPDNRYGFNRSAFGATVGYDFTDRFGMEVGAQRYYDPQRGWQTVPIVTPYYKFNKFDLGIDVGGILYEVLRSVMIDKRGGSPVIMPPGR</sequence>
<evidence type="ECO:0000256" key="1">
    <source>
        <dbReference type="SAM" id="SignalP"/>
    </source>
</evidence>
<protein>
    <recommendedName>
        <fullName evidence="4">Porin family protein</fullName>
    </recommendedName>
</protein>
<evidence type="ECO:0000313" key="3">
    <source>
        <dbReference type="Proteomes" id="UP000285864"/>
    </source>
</evidence>
<dbReference type="Proteomes" id="UP000285864">
    <property type="component" value="Unassembled WGS sequence"/>
</dbReference>
<name>A0A412GAZ4_9BACT</name>
<comment type="caution">
    <text evidence="2">The sequence shown here is derived from an EMBL/GenBank/DDBJ whole genome shotgun (WGS) entry which is preliminary data.</text>
</comment>
<evidence type="ECO:0008006" key="4">
    <source>
        <dbReference type="Google" id="ProtNLM"/>
    </source>
</evidence>
<accession>A0A412GAZ4</accession>
<dbReference type="AlphaFoldDB" id="A0A412GAZ4"/>
<gene>
    <name evidence="2" type="ORF">DWY20_13315</name>
</gene>
<reference evidence="2 3" key="1">
    <citation type="submission" date="2018-08" db="EMBL/GenBank/DDBJ databases">
        <title>A genome reference for cultivated species of the human gut microbiota.</title>
        <authorList>
            <person name="Zou Y."/>
            <person name="Xue W."/>
            <person name="Luo G."/>
        </authorList>
    </citation>
    <scope>NUCLEOTIDE SEQUENCE [LARGE SCALE GENOMIC DNA]</scope>
    <source>
        <strain evidence="2 3">AF24-2</strain>
    </source>
</reference>